<organism evidence="2 3">
    <name type="scientific">Cylindrotheca closterium</name>
    <dbReference type="NCBI Taxonomy" id="2856"/>
    <lineage>
        <taxon>Eukaryota</taxon>
        <taxon>Sar</taxon>
        <taxon>Stramenopiles</taxon>
        <taxon>Ochrophyta</taxon>
        <taxon>Bacillariophyta</taxon>
        <taxon>Bacillariophyceae</taxon>
        <taxon>Bacillariophycidae</taxon>
        <taxon>Bacillariales</taxon>
        <taxon>Bacillariaceae</taxon>
        <taxon>Cylindrotheca</taxon>
    </lineage>
</organism>
<evidence type="ECO:0000256" key="1">
    <source>
        <dbReference type="SAM" id="MobiDB-lite"/>
    </source>
</evidence>
<dbReference type="EMBL" id="CAKOGP040002069">
    <property type="protein sequence ID" value="CAJ1960792.1"/>
    <property type="molecule type" value="Genomic_DNA"/>
</dbReference>
<reference evidence="2" key="1">
    <citation type="submission" date="2023-08" db="EMBL/GenBank/DDBJ databases">
        <authorList>
            <person name="Audoor S."/>
            <person name="Bilcke G."/>
        </authorList>
    </citation>
    <scope>NUCLEOTIDE SEQUENCE</scope>
</reference>
<keyword evidence="3" id="KW-1185">Reference proteome</keyword>
<comment type="caution">
    <text evidence="2">The sequence shown here is derived from an EMBL/GenBank/DDBJ whole genome shotgun (WGS) entry which is preliminary data.</text>
</comment>
<gene>
    <name evidence="2" type="ORF">CYCCA115_LOCUS18896</name>
</gene>
<proteinExistence type="predicted"/>
<dbReference type="AlphaFoldDB" id="A0AAD2PWH5"/>
<sequence length="975" mass="107153">MSRYGGFNEQVFRSSVENAMKTVEQILEANRNPKMAGDVDHKYENKYNLAEQLSNMAIASHMNCFEQLGLTLNILQELKAAASSSNNALSQSVTLRFQAAEACTFLNEQIVEVPSSTTHKTEETEENTFGGTKKTTSIHSFMKRVKEYHWKVDVKWIMRAFWGSDQDQGTELQSRSSSIIVVTQSNHSPIAKIREHPPIDILLNWFVQHIDPVKKTTVFHIQTNEAKTPRRNAQVDEALDYFNRMEQWASHVRSYFAYALQRGVIEKHDPVVKEANDSSWWLNTCASIGIPVPILPIMDDSIPNDSVPNTMATERLSQSQLAIPGGSTTSGVNVNMTGDDCIKLLNEHVRSLEEKVQTLQTGFPSSQTTSVVSSAEAKIVVLCVHMGHLSVQYKEAIDYIEDMLEKQLFAAIGKRVTTTDLEEFVRYHNSRFLQPPPKPFCYSIGRPQHYPYGVISLEKTDGGEPIHTLTRQVMSSPPLKVQLTAATTVNLTGKTHLHGWMNFRSQGENISNSFRLVARARQFSSFLLVVGTMMGVDELQPKDAIIIQNKDEVMIPLLLNELPSAKEFKDAIQSLSPEQRRFAEAFRSMQLSSSVFGIAVIQIKPQLEKLLGIPEDSLAKEIKLTQDLMELFVEHQVPSDLLSYDGEPSASVTSKEKVDVVKSHVESVLGVINSEMENQLEKATMKADMAAESSTMFGAPARFGGSAPQPFGSHPFAAVSMAAPGVGGGLFGTPPPPPPPVAANRTGAALPEASSSPAYSPPPSSPSGDHHHRTPTPPIAEDTASASQNLSGSKRKTQHQQHQTEGTSGSSSSSSSSSSALDFSAIPKALNKRIEQFDKDSALRSTVIKTTKTWTRRRQENLLKNKPSESTLSGSDVRSETNHAFDLLDALSCSGALSIPYSELHVVLCASHCFQKSVADTIIQDNVNPIERLELSTLLLGSVIHGATPCQLVTAGSERQRIESTFPAFSNLNNG</sequence>
<evidence type="ECO:0000313" key="2">
    <source>
        <dbReference type="EMBL" id="CAJ1960792.1"/>
    </source>
</evidence>
<feature type="compositionally biased region" description="Low complexity" evidence="1">
    <location>
        <begin position="748"/>
        <end position="758"/>
    </location>
</feature>
<accession>A0AAD2PWH5</accession>
<protein>
    <submittedName>
        <fullName evidence="2">Uncharacterized protein</fullName>
    </submittedName>
</protein>
<feature type="compositionally biased region" description="Low complexity" evidence="1">
    <location>
        <begin position="808"/>
        <end position="819"/>
    </location>
</feature>
<dbReference type="Proteomes" id="UP001295423">
    <property type="component" value="Unassembled WGS sequence"/>
</dbReference>
<evidence type="ECO:0000313" key="3">
    <source>
        <dbReference type="Proteomes" id="UP001295423"/>
    </source>
</evidence>
<name>A0AAD2PWH5_9STRA</name>
<feature type="region of interest" description="Disordered" evidence="1">
    <location>
        <begin position="729"/>
        <end position="820"/>
    </location>
</feature>